<dbReference type="AlphaFoldDB" id="A0A815V406"/>
<evidence type="ECO:0000313" key="2">
    <source>
        <dbReference type="EMBL" id="CAF1524991.1"/>
    </source>
</evidence>
<comment type="caution">
    <text evidence="2">The sequence shown here is derived from an EMBL/GenBank/DDBJ whole genome shotgun (WGS) entry which is preliminary data.</text>
</comment>
<feature type="non-terminal residue" evidence="2">
    <location>
        <position position="1"/>
    </location>
</feature>
<organism evidence="2 3">
    <name type="scientific">Adineta steineri</name>
    <dbReference type="NCBI Taxonomy" id="433720"/>
    <lineage>
        <taxon>Eukaryota</taxon>
        <taxon>Metazoa</taxon>
        <taxon>Spiralia</taxon>
        <taxon>Gnathifera</taxon>
        <taxon>Rotifera</taxon>
        <taxon>Eurotatoria</taxon>
        <taxon>Bdelloidea</taxon>
        <taxon>Adinetida</taxon>
        <taxon>Adinetidae</taxon>
        <taxon>Adineta</taxon>
    </lineage>
</organism>
<keyword evidence="1" id="KW-0175">Coiled coil</keyword>
<evidence type="ECO:0000313" key="3">
    <source>
        <dbReference type="Proteomes" id="UP000663891"/>
    </source>
</evidence>
<accession>A0A815V406</accession>
<reference evidence="2" key="1">
    <citation type="submission" date="2021-02" db="EMBL/GenBank/DDBJ databases">
        <authorList>
            <person name="Nowell W R."/>
        </authorList>
    </citation>
    <scope>NUCLEOTIDE SEQUENCE</scope>
</reference>
<feature type="coiled-coil region" evidence="1">
    <location>
        <begin position="17"/>
        <end position="65"/>
    </location>
</feature>
<dbReference type="Proteomes" id="UP000663891">
    <property type="component" value="Unassembled WGS sequence"/>
</dbReference>
<name>A0A815V406_9BILA</name>
<proteinExistence type="predicted"/>
<evidence type="ECO:0000256" key="1">
    <source>
        <dbReference type="SAM" id="Coils"/>
    </source>
</evidence>
<protein>
    <submittedName>
        <fullName evidence="2">Uncharacterized protein</fullName>
    </submittedName>
</protein>
<dbReference type="EMBL" id="CAJNON010003587">
    <property type="protein sequence ID" value="CAF1524991.1"/>
    <property type="molecule type" value="Genomic_DNA"/>
</dbReference>
<sequence length="71" mass="7943">SAPESISEDEADVSKQLNNALEELGSVKLKYKVLKEANKGLVHEKQSFEETISKLELQLEVSRRDGDSLLK</sequence>
<gene>
    <name evidence="2" type="ORF">VCS650_LOCUS43447</name>
</gene>